<dbReference type="Gene3D" id="1.10.287.950">
    <property type="entry name" value="Methyl-accepting chemotaxis protein"/>
    <property type="match status" value="1"/>
</dbReference>
<organism evidence="9 10">
    <name type="scientific">Pseudoalteromonas citrea</name>
    <dbReference type="NCBI Taxonomy" id="43655"/>
    <lineage>
        <taxon>Bacteria</taxon>
        <taxon>Pseudomonadati</taxon>
        <taxon>Pseudomonadota</taxon>
        <taxon>Gammaproteobacteria</taxon>
        <taxon>Alteromonadales</taxon>
        <taxon>Pseudoalteromonadaceae</taxon>
        <taxon>Pseudoalteromonas</taxon>
    </lineage>
</organism>
<dbReference type="SUPFAM" id="SSF58104">
    <property type="entry name" value="Methyl-accepting chemotaxis protein (MCP) signaling domain"/>
    <property type="match status" value="1"/>
</dbReference>
<evidence type="ECO:0000256" key="4">
    <source>
        <dbReference type="PROSITE-ProRule" id="PRU00284"/>
    </source>
</evidence>
<dbReference type="PANTHER" id="PTHR32089">
    <property type="entry name" value="METHYL-ACCEPTING CHEMOTAXIS PROTEIN MCPB"/>
    <property type="match status" value="1"/>
</dbReference>
<feature type="domain" description="Methyl-accepting transducer" evidence="7">
    <location>
        <begin position="291"/>
        <end position="527"/>
    </location>
</feature>
<dbReference type="Pfam" id="PF00672">
    <property type="entry name" value="HAMP"/>
    <property type="match status" value="1"/>
</dbReference>
<protein>
    <submittedName>
        <fullName evidence="9">Methyl-accepting chemotaxis protein</fullName>
    </submittedName>
</protein>
<evidence type="ECO:0000256" key="2">
    <source>
        <dbReference type="ARBA" id="ARBA00023224"/>
    </source>
</evidence>
<dbReference type="GO" id="GO:0004888">
    <property type="term" value="F:transmembrane signaling receptor activity"/>
    <property type="evidence" value="ECO:0007669"/>
    <property type="project" value="InterPro"/>
</dbReference>
<keyword evidence="6" id="KW-1133">Transmembrane helix</keyword>
<proteinExistence type="inferred from homology"/>
<keyword evidence="6" id="KW-0472">Membrane</keyword>
<dbReference type="Proteomes" id="UP000016487">
    <property type="component" value="Unassembled WGS sequence"/>
</dbReference>
<dbReference type="Pfam" id="PF00015">
    <property type="entry name" value="MCPsignal"/>
    <property type="match status" value="1"/>
</dbReference>
<dbReference type="PRINTS" id="PR00260">
    <property type="entry name" value="CHEMTRNSDUCR"/>
</dbReference>
<dbReference type="SMART" id="SM00304">
    <property type="entry name" value="HAMP"/>
    <property type="match status" value="1"/>
</dbReference>
<dbReference type="CDD" id="cd06225">
    <property type="entry name" value="HAMP"/>
    <property type="match status" value="1"/>
</dbReference>
<accession>A0AAD4AJ38</accession>
<dbReference type="EMBL" id="AHBZ03000015">
    <property type="protein sequence ID" value="KAF7771885.1"/>
    <property type="molecule type" value="Genomic_DNA"/>
</dbReference>
<comment type="similarity">
    <text evidence="3">Belongs to the methyl-accepting chemotaxis (MCP) protein family.</text>
</comment>
<evidence type="ECO:0000256" key="1">
    <source>
        <dbReference type="ARBA" id="ARBA00004370"/>
    </source>
</evidence>
<dbReference type="RefSeq" id="WP_010367295.1">
    <property type="nucleotide sequence ID" value="NZ_AHBZ03000015.1"/>
</dbReference>
<feature type="coiled-coil region" evidence="5">
    <location>
        <begin position="491"/>
        <end position="518"/>
    </location>
</feature>
<comment type="caution">
    <text evidence="9">The sequence shown here is derived from an EMBL/GenBank/DDBJ whole genome shotgun (WGS) entry which is preliminary data.</text>
</comment>
<dbReference type="AlphaFoldDB" id="A0AAD4AJ38"/>
<keyword evidence="6" id="KW-0812">Transmembrane</keyword>
<dbReference type="GO" id="GO:0007165">
    <property type="term" value="P:signal transduction"/>
    <property type="evidence" value="ECO:0007669"/>
    <property type="project" value="UniProtKB-KW"/>
</dbReference>
<dbReference type="GO" id="GO:0016020">
    <property type="term" value="C:membrane"/>
    <property type="evidence" value="ECO:0007669"/>
    <property type="project" value="UniProtKB-SubCell"/>
</dbReference>
<dbReference type="InterPro" id="IPR003660">
    <property type="entry name" value="HAMP_dom"/>
</dbReference>
<dbReference type="GO" id="GO:0006935">
    <property type="term" value="P:chemotaxis"/>
    <property type="evidence" value="ECO:0007669"/>
    <property type="project" value="InterPro"/>
</dbReference>
<dbReference type="InterPro" id="IPR004090">
    <property type="entry name" value="Chemotax_Me-accpt_rcpt"/>
</dbReference>
<comment type="subcellular location">
    <subcellularLocation>
        <location evidence="1">Membrane</location>
    </subcellularLocation>
</comment>
<dbReference type="PANTHER" id="PTHR32089:SF120">
    <property type="entry name" value="METHYL-ACCEPTING CHEMOTAXIS PROTEIN TLPQ"/>
    <property type="match status" value="1"/>
</dbReference>
<gene>
    <name evidence="9" type="primary">mcp</name>
    <name evidence="9" type="ORF">PCIT_a1843</name>
</gene>
<feature type="domain" description="HAMP" evidence="8">
    <location>
        <begin position="232"/>
        <end position="286"/>
    </location>
</feature>
<feature type="transmembrane region" description="Helical" evidence="6">
    <location>
        <begin position="12"/>
        <end position="31"/>
    </location>
</feature>
<evidence type="ECO:0000313" key="9">
    <source>
        <dbReference type="EMBL" id="KAF7771885.1"/>
    </source>
</evidence>
<evidence type="ECO:0000259" key="7">
    <source>
        <dbReference type="PROSITE" id="PS50111"/>
    </source>
</evidence>
<evidence type="ECO:0000256" key="5">
    <source>
        <dbReference type="SAM" id="Coils"/>
    </source>
</evidence>
<reference evidence="9" key="1">
    <citation type="journal article" date="2012" name="J. Bacteriol.">
        <title>Genome sequences of type strains of seven species of the marine bacterium Pseudoalteromonas.</title>
        <authorList>
            <person name="Xie B.B."/>
            <person name="Shu Y.L."/>
            <person name="Qin Q.L."/>
            <person name="Rong J.C."/>
            <person name="Zhang X.Y."/>
            <person name="Chen X.L."/>
            <person name="Shi M."/>
            <person name="He H.L."/>
            <person name="Zhou B.C."/>
            <person name="Zhang Y.Z."/>
        </authorList>
    </citation>
    <scope>NUCLEOTIDE SEQUENCE</scope>
    <source>
        <strain evidence="9">DSM 8771</strain>
    </source>
</reference>
<evidence type="ECO:0000313" key="10">
    <source>
        <dbReference type="Proteomes" id="UP000016487"/>
    </source>
</evidence>
<keyword evidence="2 4" id="KW-0807">Transducer</keyword>
<reference evidence="9" key="2">
    <citation type="submission" date="2015-03" db="EMBL/GenBank/DDBJ databases">
        <title>Genome sequence of Pseudoalteromonas citrea.</title>
        <authorList>
            <person name="Xie B.-B."/>
            <person name="Rong J.-C."/>
            <person name="Qin Q.-L."/>
            <person name="Zhang Y.-Z."/>
        </authorList>
    </citation>
    <scope>NUCLEOTIDE SEQUENCE</scope>
    <source>
        <strain evidence="9">DSM 8771</strain>
    </source>
</reference>
<dbReference type="InterPro" id="IPR004089">
    <property type="entry name" value="MCPsignal_dom"/>
</dbReference>
<evidence type="ECO:0000256" key="3">
    <source>
        <dbReference type="ARBA" id="ARBA00029447"/>
    </source>
</evidence>
<dbReference type="FunFam" id="1.10.287.950:FF:000001">
    <property type="entry name" value="Methyl-accepting chemotaxis sensory transducer"/>
    <property type="match status" value="1"/>
</dbReference>
<dbReference type="PROSITE" id="PS50111">
    <property type="entry name" value="CHEMOTAXIS_TRANSDUC_2"/>
    <property type="match status" value="1"/>
</dbReference>
<feature type="transmembrane region" description="Helical" evidence="6">
    <location>
        <begin position="211"/>
        <end position="234"/>
    </location>
</feature>
<evidence type="ECO:0000256" key="6">
    <source>
        <dbReference type="SAM" id="Phobius"/>
    </source>
</evidence>
<keyword evidence="5" id="KW-0175">Coiled coil</keyword>
<dbReference type="SMART" id="SM00283">
    <property type="entry name" value="MA"/>
    <property type="match status" value="1"/>
</dbReference>
<dbReference type="CDD" id="cd11386">
    <property type="entry name" value="MCP_signal"/>
    <property type="match status" value="1"/>
</dbReference>
<name>A0AAD4AJ38_9GAMM</name>
<sequence>MLNKIDIAKKIYLLGFIQFLLMFVLGAYSIAQMDKIGKSLMDIAEEDIPLTKLITSVTEHQLQQAILFERAMIKAIRHDQGLEEQSVFDNAITDVQNLILQTEREIIEVENFIENAIPLLHSDTAKREFNKLLIELKQLEGTYSELIVKVNAVMALGSKGQITQMLKQSHDVEKMEDLLDKKSIKLLSQVQDFTLSSALKAEHDEQTAIKWMIAIFVFACIVGVILTFIIATAIRTPIQTMTNRLTQIASGDGDLTIKLDDSPKDETGAVAGAFNQFLSVLSGMIGQVNLGAEDLGRSSESALFAMQRTLKNVEKQRTDIEKVAASINEMNTTTREVAQSAGNASTATETVKQRVIDGHKEAMATQDVIRNMAEEVTEASSVIENLVAETNNIGVVLDSIQGIAEQTNLLALNAAIEAARAGETGRGFAVVADEVRSLAQRTQESTVGIQQLVERLKTEAQNAISSMNKGTESAKVCLDRSTESAQRFSLAADSVNEIADLNQQIASVAEQQNAVAQEIHDSLESIREVAEVTSNETKNTADASESIAKSVIDLHKNLNMFQV</sequence>
<evidence type="ECO:0000259" key="8">
    <source>
        <dbReference type="PROSITE" id="PS50885"/>
    </source>
</evidence>
<dbReference type="PROSITE" id="PS50885">
    <property type="entry name" value="HAMP"/>
    <property type="match status" value="1"/>
</dbReference>